<protein>
    <submittedName>
        <fullName evidence="2">Uncharacterized protein</fullName>
    </submittedName>
</protein>
<organism evidence="2 3">
    <name type="scientific">Knufia fluminis</name>
    <dbReference type="NCBI Taxonomy" id="191047"/>
    <lineage>
        <taxon>Eukaryota</taxon>
        <taxon>Fungi</taxon>
        <taxon>Dikarya</taxon>
        <taxon>Ascomycota</taxon>
        <taxon>Pezizomycotina</taxon>
        <taxon>Eurotiomycetes</taxon>
        <taxon>Chaetothyriomycetidae</taxon>
        <taxon>Chaetothyriales</taxon>
        <taxon>Trichomeriaceae</taxon>
        <taxon>Knufia</taxon>
    </lineage>
</organism>
<reference evidence="2 3" key="1">
    <citation type="submission" date="2022-12" db="EMBL/GenBank/DDBJ databases">
        <title>Genomic features and morphological characterization of a novel Knufia sp. strain isolated from spacecraft assembly facility.</title>
        <authorList>
            <person name="Teixeira M."/>
            <person name="Chander A.M."/>
            <person name="Stajich J.E."/>
            <person name="Venkateswaran K."/>
        </authorList>
    </citation>
    <scope>NUCLEOTIDE SEQUENCE [LARGE SCALE GENOMIC DNA]</scope>
    <source>
        <strain evidence="2 3">FJI-L2-BK-P2</strain>
    </source>
</reference>
<feature type="compositionally biased region" description="Gly residues" evidence="1">
    <location>
        <begin position="1"/>
        <end position="62"/>
    </location>
</feature>
<dbReference type="EMBL" id="JAKLMC020000002">
    <property type="protein sequence ID" value="KAK5958155.1"/>
    <property type="molecule type" value="Genomic_DNA"/>
</dbReference>
<accession>A0AAN8EX58</accession>
<feature type="region of interest" description="Disordered" evidence="1">
    <location>
        <begin position="322"/>
        <end position="342"/>
    </location>
</feature>
<comment type="caution">
    <text evidence="2">The sequence shown here is derived from an EMBL/GenBank/DDBJ whole genome shotgun (WGS) entry which is preliminary data.</text>
</comment>
<evidence type="ECO:0000313" key="2">
    <source>
        <dbReference type="EMBL" id="KAK5958155.1"/>
    </source>
</evidence>
<feature type="compositionally biased region" description="Low complexity" evidence="1">
    <location>
        <begin position="179"/>
        <end position="190"/>
    </location>
</feature>
<feature type="region of interest" description="Disordered" evidence="1">
    <location>
        <begin position="110"/>
        <end position="131"/>
    </location>
</feature>
<name>A0AAN8EX58_9EURO</name>
<keyword evidence="3" id="KW-1185">Reference proteome</keyword>
<feature type="compositionally biased region" description="Basic and acidic residues" evidence="1">
    <location>
        <begin position="122"/>
        <end position="131"/>
    </location>
</feature>
<feature type="region of interest" description="Disordered" evidence="1">
    <location>
        <begin position="1"/>
        <end position="80"/>
    </location>
</feature>
<sequence>MSSGYGAGGFDGGRGGRGGGRGGGGRGGRGGDRGGFGGSDRGGRGGRGGDWGGFGGRGGGRGFVVPVRGQDRGAFGWGGGSSYQGSYGGSQYGGSHYSAAELRVAPEISQSSAAEHAAAKKKKEEEEAAAKKRELAVQAKFDFLKAQAENAAHSDAVLAAMADTMVKEDEEAEKERLAAEAAAAQAKAPKGPVKRKRDDGGIDAEIKELEEELEAKKEVEREWREGALPDAKEEERKVEAGWEEKLRTLAKQGEDRVAALVKGGTLGLPEAARQVNEENAGVRGELLAGKRKAARNAAERIKEMEESLVRKESRVRSLEKELARAKEKKEEGEQRGAAGRKEELLKQERNHYLRRLAWDAGKEEKPDQVRQIIDHRAVADRRFRKELHGTFEGQHSNSGLIYGCWKSAYRAGLAAAGRVASDEEVDAAWYQAVRNGEVDDFTKDSLYSEREQRGYPILPEFIRAAQEARGFNDGDNGPDVEAFPELGQE</sequence>
<evidence type="ECO:0000256" key="1">
    <source>
        <dbReference type="SAM" id="MobiDB-lite"/>
    </source>
</evidence>
<feature type="region of interest" description="Disordered" evidence="1">
    <location>
        <begin position="468"/>
        <end position="489"/>
    </location>
</feature>
<evidence type="ECO:0000313" key="3">
    <source>
        <dbReference type="Proteomes" id="UP001316803"/>
    </source>
</evidence>
<gene>
    <name evidence="2" type="ORF">OHC33_001345</name>
</gene>
<proteinExistence type="predicted"/>
<feature type="region of interest" description="Disordered" evidence="1">
    <location>
        <begin position="169"/>
        <end position="202"/>
    </location>
</feature>
<dbReference type="AlphaFoldDB" id="A0AAN8EX58"/>
<dbReference type="Proteomes" id="UP001316803">
    <property type="component" value="Unassembled WGS sequence"/>
</dbReference>